<reference evidence="2" key="1">
    <citation type="submission" date="2021-04" db="EMBL/GenBank/DDBJ databases">
        <title>Dactylosporangium aurantiacum NRRL B-8018 full assembly.</title>
        <authorList>
            <person name="Hartkoorn R.C."/>
            <person name="Beaudoing E."/>
            <person name="Hot D."/>
        </authorList>
    </citation>
    <scope>NUCLEOTIDE SEQUENCE</scope>
    <source>
        <strain evidence="2">NRRL B-8018</strain>
    </source>
</reference>
<protein>
    <recommendedName>
        <fullName evidence="4">DUF5666 domain-containing protein</fullName>
    </recommendedName>
</protein>
<name>A0A9Q9IKH1_9ACTN</name>
<proteinExistence type="predicted"/>
<feature type="region of interest" description="Disordered" evidence="1">
    <location>
        <begin position="83"/>
        <end position="109"/>
    </location>
</feature>
<gene>
    <name evidence="2" type="ORF">Daura_14275</name>
</gene>
<evidence type="ECO:0000256" key="1">
    <source>
        <dbReference type="SAM" id="MobiDB-lite"/>
    </source>
</evidence>
<sequence>MGRDSTGTYVTQRLQSGTVAAVSVTSITVKSEDGYETTFAVNATTKVNAGDAAIADVKTGDQVTVIGLLSGTTATATAVTDANLRTTGGSGSRASGPTARPTASARPAR</sequence>
<keyword evidence="3" id="KW-1185">Reference proteome</keyword>
<evidence type="ECO:0008006" key="4">
    <source>
        <dbReference type="Google" id="ProtNLM"/>
    </source>
</evidence>
<dbReference type="RefSeq" id="WP_052387602.1">
    <property type="nucleotide sequence ID" value="NZ_CP073767.1"/>
</dbReference>
<organism evidence="2 3">
    <name type="scientific">Dactylosporangium aurantiacum</name>
    <dbReference type="NCBI Taxonomy" id="35754"/>
    <lineage>
        <taxon>Bacteria</taxon>
        <taxon>Bacillati</taxon>
        <taxon>Actinomycetota</taxon>
        <taxon>Actinomycetes</taxon>
        <taxon>Micromonosporales</taxon>
        <taxon>Micromonosporaceae</taxon>
        <taxon>Dactylosporangium</taxon>
    </lineage>
</organism>
<evidence type="ECO:0000313" key="3">
    <source>
        <dbReference type="Proteomes" id="UP001058003"/>
    </source>
</evidence>
<dbReference type="Proteomes" id="UP001058003">
    <property type="component" value="Chromosome"/>
</dbReference>
<accession>A0A9Q9IKH1</accession>
<dbReference type="OrthoDB" id="3401874at2"/>
<dbReference type="EMBL" id="CP073767">
    <property type="protein sequence ID" value="UWZ57226.1"/>
    <property type="molecule type" value="Genomic_DNA"/>
</dbReference>
<dbReference type="KEGG" id="daur:Daura_14275"/>
<dbReference type="AlphaFoldDB" id="A0A9Q9IKH1"/>
<evidence type="ECO:0000313" key="2">
    <source>
        <dbReference type="EMBL" id="UWZ57226.1"/>
    </source>
</evidence>